<evidence type="ECO:0000313" key="2">
    <source>
        <dbReference type="Proteomes" id="UP000242219"/>
    </source>
</evidence>
<dbReference type="EMBL" id="MJUW02000041">
    <property type="protein sequence ID" value="OQD46336.1"/>
    <property type="molecule type" value="Genomic_DNA"/>
</dbReference>
<protein>
    <submittedName>
        <fullName evidence="1">Uncharacterized protein</fullName>
    </submittedName>
</protein>
<keyword evidence="2" id="KW-1185">Reference proteome</keyword>
<organism evidence="1 2">
    <name type="scientific">Candidatus Brocadia sapporoensis</name>
    <dbReference type="NCBI Taxonomy" id="392547"/>
    <lineage>
        <taxon>Bacteria</taxon>
        <taxon>Pseudomonadati</taxon>
        <taxon>Planctomycetota</taxon>
        <taxon>Candidatus Brocadiia</taxon>
        <taxon>Candidatus Brocadiales</taxon>
        <taxon>Candidatus Brocadiaceae</taxon>
        <taxon>Candidatus Brocadia</taxon>
    </lineage>
</organism>
<accession>A0A1V6M1Y7</accession>
<dbReference type="Proteomes" id="UP000242219">
    <property type="component" value="Unassembled WGS sequence"/>
</dbReference>
<reference evidence="1 2" key="1">
    <citation type="journal article" date="2016" name="Genome Announc.">
        <title>Draft Genome Sequence of the Anaerobic Ammonium-Oxidizing Bacterium 'Candidatus Brocadia sp. 40'.</title>
        <authorList>
            <person name="Ali M."/>
            <person name="Haroon M.F."/>
            <person name="Narita Y."/>
            <person name="Zhang L."/>
            <person name="Rangel Shaw D."/>
            <person name="Okabe S."/>
            <person name="Saikaly P.E."/>
        </authorList>
    </citation>
    <scope>NUCLEOTIDE SEQUENCE [LARGE SCALE GENOMIC DNA]</scope>
    <source>
        <strain evidence="1 2">40</strain>
    </source>
</reference>
<dbReference type="AlphaFoldDB" id="A0A1V6M1Y7"/>
<evidence type="ECO:0000313" key="1">
    <source>
        <dbReference type="EMBL" id="OQD46336.1"/>
    </source>
</evidence>
<gene>
    <name evidence="1" type="ORF">BIY37_03765</name>
</gene>
<name>A0A1V6M1Y7_9BACT</name>
<comment type="caution">
    <text evidence="1">The sequence shown here is derived from an EMBL/GenBank/DDBJ whole genome shotgun (WGS) entry which is preliminary data.</text>
</comment>
<proteinExistence type="predicted"/>
<sequence>MKSVSSVTNVMSETRSHAKINAVTAKSSEPIDVDALATKFRQWRAQHKTPGTVIAAHREALLERVAQSMTFEGEPITEARLKFLLNQSDT</sequence>